<gene>
    <name evidence="2" type="ORF">PGT21_025498</name>
</gene>
<evidence type="ECO:0000313" key="2">
    <source>
        <dbReference type="EMBL" id="KAA1080928.1"/>
    </source>
</evidence>
<accession>A0A5B0MXX6</accession>
<feature type="chain" id="PRO_5022938301" evidence="1">
    <location>
        <begin position="19"/>
        <end position="113"/>
    </location>
</feature>
<evidence type="ECO:0000256" key="1">
    <source>
        <dbReference type="SAM" id="SignalP"/>
    </source>
</evidence>
<dbReference type="EMBL" id="VSWC01000131">
    <property type="protein sequence ID" value="KAA1080928.1"/>
    <property type="molecule type" value="Genomic_DNA"/>
</dbReference>
<dbReference type="Proteomes" id="UP000324748">
    <property type="component" value="Unassembled WGS sequence"/>
</dbReference>
<sequence>MVLIKSAVLLLIASFAFAAATSNDNLYFGCGPDYPIGLCGSRVPNPDNLHMTLPPSKKEGPYIVYPWCNSNVFNTYCGNQRLADASDDEVQDPYNGMARSFIAQNSIPRRGNL</sequence>
<feature type="signal peptide" evidence="1">
    <location>
        <begin position="1"/>
        <end position="18"/>
    </location>
</feature>
<dbReference type="AlphaFoldDB" id="A0A5B0MXX6"/>
<keyword evidence="1" id="KW-0732">Signal</keyword>
<reference evidence="2 3" key="1">
    <citation type="submission" date="2019-05" db="EMBL/GenBank/DDBJ databases">
        <title>Emergence of the Ug99 lineage of the wheat stem rust pathogen through somatic hybridization.</title>
        <authorList>
            <person name="Li F."/>
            <person name="Upadhyaya N.M."/>
            <person name="Sperschneider J."/>
            <person name="Matny O."/>
            <person name="Nguyen-Phuc H."/>
            <person name="Mago R."/>
            <person name="Raley C."/>
            <person name="Miller M.E."/>
            <person name="Silverstein K.A.T."/>
            <person name="Henningsen E."/>
            <person name="Hirsch C.D."/>
            <person name="Visser B."/>
            <person name="Pretorius Z.A."/>
            <person name="Steffenson B.J."/>
            <person name="Schwessinger B."/>
            <person name="Dodds P.N."/>
            <person name="Figueroa M."/>
        </authorList>
    </citation>
    <scope>NUCLEOTIDE SEQUENCE [LARGE SCALE GENOMIC DNA]</scope>
    <source>
        <strain evidence="2">21-0</strain>
    </source>
</reference>
<comment type="caution">
    <text evidence="2">The sequence shown here is derived from an EMBL/GenBank/DDBJ whole genome shotgun (WGS) entry which is preliminary data.</text>
</comment>
<evidence type="ECO:0000313" key="3">
    <source>
        <dbReference type="Proteomes" id="UP000324748"/>
    </source>
</evidence>
<name>A0A5B0MXX6_PUCGR</name>
<organism evidence="2 3">
    <name type="scientific">Puccinia graminis f. sp. tritici</name>
    <dbReference type="NCBI Taxonomy" id="56615"/>
    <lineage>
        <taxon>Eukaryota</taxon>
        <taxon>Fungi</taxon>
        <taxon>Dikarya</taxon>
        <taxon>Basidiomycota</taxon>
        <taxon>Pucciniomycotina</taxon>
        <taxon>Pucciniomycetes</taxon>
        <taxon>Pucciniales</taxon>
        <taxon>Pucciniaceae</taxon>
        <taxon>Puccinia</taxon>
    </lineage>
</organism>
<protein>
    <submittedName>
        <fullName evidence="2">Uncharacterized protein</fullName>
    </submittedName>
</protein>
<dbReference type="OrthoDB" id="10277666at2759"/>
<proteinExistence type="predicted"/>
<keyword evidence="3" id="KW-1185">Reference proteome</keyword>